<dbReference type="CDD" id="cd00009">
    <property type="entry name" value="AAA"/>
    <property type="match status" value="1"/>
</dbReference>
<evidence type="ECO:0000313" key="2">
    <source>
        <dbReference type="EMBL" id="ACX74759.1"/>
    </source>
</evidence>
<evidence type="ECO:0000313" key="5">
    <source>
        <dbReference type="Proteomes" id="UP000001497"/>
    </source>
</evidence>
<dbReference type="HOGENOM" id="CLU_053995_0_0_0"/>
<dbReference type="GO" id="GO:0005524">
    <property type="term" value="F:ATP binding"/>
    <property type="evidence" value="ECO:0007669"/>
    <property type="project" value="InterPro"/>
</dbReference>
<dbReference type="KEGG" id="fsc:FSU_1614"/>
<dbReference type="EMBL" id="CP002158">
    <property type="protein sequence ID" value="ADL26062.1"/>
    <property type="molecule type" value="Genomic_DNA"/>
</dbReference>
<dbReference type="Proteomes" id="UP000000517">
    <property type="component" value="Chromosome"/>
</dbReference>
<dbReference type="PATRIC" id="fig|59374.8.peg.1556"/>
<dbReference type="InterPro" id="IPR011704">
    <property type="entry name" value="ATPase_dyneun-rel_AAA"/>
</dbReference>
<dbReference type="KEGG" id="fsu:Fisuc_1155"/>
<dbReference type="OrthoDB" id="9808317at2"/>
<dbReference type="GO" id="GO:0016887">
    <property type="term" value="F:ATP hydrolysis activity"/>
    <property type="evidence" value="ECO:0007669"/>
    <property type="project" value="InterPro"/>
</dbReference>
<dbReference type="STRING" id="59374.FSU_1614"/>
<dbReference type="Gene3D" id="3.40.50.300">
    <property type="entry name" value="P-loop containing nucleotide triphosphate hydrolases"/>
    <property type="match status" value="1"/>
</dbReference>
<reference evidence="3" key="3">
    <citation type="submission" date="2010-08" db="EMBL/GenBank/DDBJ databases">
        <authorList>
            <person name="Durkin A.S."/>
            <person name="Nelson K.E."/>
            <person name="Morrison M."/>
            <person name="Forsberg C.W."/>
            <person name="Wilson D.B."/>
            <person name="Russell J.B."/>
            <person name="Cann I.K.O."/>
            <person name="Mackie R.I."/>
            <person name="White B.A."/>
        </authorList>
    </citation>
    <scope>NUCLEOTIDE SEQUENCE</scope>
    <source>
        <strain evidence="3">S85</strain>
    </source>
</reference>
<proteinExistence type="predicted"/>
<name>C9RQ82_FIBSS</name>
<sequence length="359" mass="40480">MSVRINARELESLLEATPASQNIMLTGKHGIGKSQILEKFFTSRGERVVILFLGQMSDPGDLIGLPRLDEATGKTLFMPPYWFPTDGKPVVLFLDELNRARPEVLQTIMDLTLNRTLAGRKLPEGSRVISAVNDGEEYQLTDLDPALVSRFNIYEFRPTAQEWLLWASKAGLDSRVIDFISENPEMLDGAAFTREDQGLEKSPDRRGWKRVSKILQTNEVSSLLKTIIAGIIGMPAATKFFATINRKRLPSAKEILLGDFAKQKTALKKCSTPELASVNELVFRFIETKNYDEKDTEMVARVAANFAAYFEFLSGEKFREAQAHFANLYSSSLYPSTMTFVIMHCPKLYKKITEFIKSI</sequence>
<keyword evidence="5" id="KW-1185">Reference proteome</keyword>
<dbReference type="RefSeq" id="WP_014545880.1">
    <property type="nucleotide sequence ID" value="NC_013410.1"/>
</dbReference>
<dbReference type="SUPFAM" id="SSF52540">
    <property type="entry name" value="P-loop containing nucleoside triphosphate hydrolases"/>
    <property type="match status" value="1"/>
</dbReference>
<gene>
    <name evidence="2" type="ordered locus">Fisuc_1155</name>
    <name evidence="3" type="ordered locus">FSU_1614</name>
</gene>
<protein>
    <submittedName>
        <fullName evidence="2">ATPase associated with various cellular activities AAA_5</fullName>
    </submittedName>
</protein>
<evidence type="ECO:0000259" key="1">
    <source>
        <dbReference type="Pfam" id="PF07728"/>
    </source>
</evidence>
<accession>C9RQ82</accession>
<reference evidence="2 5" key="1">
    <citation type="submission" date="2009-10" db="EMBL/GenBank/DDBJ databases">
        <title>Complete sequence of Fibrobacter succinogenes subsp. succinogenes S85.</title>
        <authorList>
            <consortium name="US DOE Joint Genome Institute"/>
            <person name="Lucas S."/>
            <person name="Copeland A."/>
            <person name="Lapidus A."/>
            <person name="Glavina del Rio T."/>
            <person name="Tice H."/>
            <person name="Bruce D."/>
            <person name="Goodwin L."/>
            <person name="Pitluck S."/>
            <person name="Chertkov O."/>
            <person name="Detter J.C."/>
            <person name="Han C."/>
            <person name="Tapia R."/>
            <person name="Larimer F."/>
            <person name="Land M."/>
            <person name="Hauser L."/>
            <person name="Kyrpides N."/>
            <person name="Mikhailova N."/>
            <person name="Weimer P.J."/>
            <person name="Stevenson D.M."/>
            <person name="Boyum J."/>
            <person name="Brumm P.I."/>
            <person name="Mead D."/>
        </authorList>
    </citation>
    <scope>NUCLEOTIDE SEQUENCE [LARGE SCALE GENOMIC DNA]</scope>
    <source>
        <strain evidence="5">ATCC 19169 / S85</strain>
        <strain evidence="2">S85</strain>
    </source>
</reference>
<feature type="domain" description="ATPase dynein-related AAA" evidence="1">
    <location>
        <begin position="22"/>
        <end position="151"/>
    </location>
</feature>
<dbReference type="eggNOG" id="COG0714">
    <property type="taxonomic scope" value="Bacteria"/>
</dbReference>
<dbReference type="InterPro" id="IPR027417">
    <property type="entry name" value="P-loop_NTPase"/>
</dbReference>
<dbReference type="AlphaFoldDB" id="C9RQ82"/>
<evidence type="ECO:0000313" key="3">
    <source>
        <dbReference type="EMBL" id="ADL26062.1"/>
    </source>
</evidence>
<dbReference type="EMBL" id="CP001792">
    <property type="protein sequence ID" value="ACX74759.1"/>
    <property type="molecule type" value="Genomic_DNA"/>
</dbReference>
<dbReference type="Proteomes" id="UP000001497">
    <property type="component" value="Chromosome"/>
</dbReference>
<reference evidence="4" key="2">
    <citation type="submission" date="2010-08" db="EMBL/GenBank/DDBJ databases">
        <title>Complete sequence of Fibrobacter succinogenes subsp. succinogenes S85.</title>
        <authorList>
            <person name="Durkin A.S."/>
            <person name="Nelson K.E."/>
            <person name="Morrison M."/>
            <person name="Forsberg C.W."/>
            <person name="Wilson D.B."/>
            <person name="Russell J.B."/>
            <person name="Cann I.K.O."/>
            <person name="Mackie R.I."/>
            <person name="White B.A."/>
        </authorList>
    </citation>
    <scope>NUCLEOTIDE SEQUENCE [LARGE SCALE GENOMIC DNA]</scope>
    <source>
        <strain evidence="4">ATCC 19169 / S85</strain>
    </source>
</reference>
<evidence type="ECO:0000313" key="4">
    <source>
        <dbReference type="Proteomes" id="UP000000517"/>
    </source>
</evidence>
<organism evidence="3 4">
    <name type="scientific">Fibrobacter succinogenes (strain ATCC 19169 / S85)</name>
    <dbReference type="NCBI Taxonomy" id="59374"/>
    <lineage>
        <taxon>Bacteria</taxon>
        <taxon>Pseudomonadati</taxon>
        <taxon>Fibrobacterota</taxon>
        <taxon>Fibrobacteria</taxon>
        <taxon>Fibrobacterales</taxon>
        <taxon>Fibrobacteraceae</taxon>
        <taxon>Fibrobacter</taxon>
    </lineage>
</organism>
<dbReference type="Pfam" id="PF07728">
    <property type="entry name" value="AAA_5"/>
    <property type="match status" value="1"/>
</dbReference>